<feature type="transmembrane region" description="Helical" evidence="7">
    <location>
        <begin position="61"/>
        <end position="86"/>
    </location>
</feature>
<comment type="similarity">
    <text evidence="2">Belongs to the DsbD family.</text>
</comment>
<dbReference type="Pfam" id="PF02683">
    <property type="entry name" value="DsbD_TM"/>
    <property type="match status" value="1"/>
</dbReference>
<dbReference type="EMBL" id="JAMZFT010000002">
    <property type="protein sequence ID" value="MCP1336194.1"/>
    <property type="molecule type" value="Genomic_DNA"/>
</dbReference>
<dbReference type="InterPro" id="IPR051790">
    <property type="entry name" value="Cytochrome_c-biogenesis_DsbD"/>
</dbReference>
<dbReference type="InterPro" id="IPR003834">
    <property type="entry name" value="Cyt_c_assmbl_TM_dom"/>
</dbReference>
<protein>
    <submittedName>
        <fullName evidence="9">Cytochrome c biogenesis protein CcdA</fullName>
    </submittedName>
</protein>
<keyword evidence="10" id="KW-1185">Reference proteome</keyword>
<dbReference type="GO" id="GO:0017004">
    <property type="term" value="P:cytochrome complex assembly"/>
    <property type="evidence" value="ECO:0007669"/>
    <property type="project" value="UniProtKB-KW"/>
</dbReference>
<feature type="transmembrane region" description="Helical" evidence="7">
    <location>
        <begin position="141"/>
        <end position="166"/>
    </location>
</feature>
<gene>
    <name evidence="9" type="ORF">NJQ99_07235</name>
</gene>
<evidence type="ECO:0000256" key="6">
    <source>
        <dbReference type="ARBA" id="ARBA00023136"/>
    </source>
</evidence>
<evidence type="ECO:0000256" key="2">
    <source>
        <dbReference type="ARBA" id="ARBA00006143"/>
    </source>
</evidence>
<organism evidence="9 10">
    <name type="scientific">Futiania mangrovi</name>
    <dbReference type="NCBI Taxonomy" id="2959716"/>
    <lineage>
        <taxon>Bacteria</taxon>
        <taxon>Pseudomonadati</taxon>
        <taxon>Pseudomonadota</taxon>
        <taxon>Alphaproteobacteria</taxon>
        <taxon>Futianiales</taxon>
        <taxon>Futianiaceae</taxon>
        <taxon>Futiania</taxon>
    </lineage>
</organism>
<sequence length="252" mass="26773">MAVENITYFWAALAGLISFLSPCVLPLVPAYLCYMTGTTLDRLQEAEGDGSAEGRALLARVLPASVAFVLGFTVVFVALGASASYISRFLLAWSYELSMVAGAVIVVFGLAMMGVFRIGVLQREARFSPDTTSAMGLFGPFLLGLAFAFGWTPCIGPILGTILVIAGSQDSLAYGASLLAVYSLGLGVPFVLAGLGVSRFLAFARRIRPWMRWIEIGAGALLVVTGVMIFMGTLQDLSFWLLETFPALSTLG</sequence>
<evidence type="ECO:0000256" key="7">
    <source>
        <dbReference type="SAM" id="Phobius"/>
    </source>
</evidence>
<dbReference type="PANTHER" id="PTHR31272:SF4">
    <property type="entry name" value="CYTOCHROME C-TYPE BIOGENESIS PROTEIN HI_1454-RELATED"/>
    <property type="match status" value="1"/>
</dbReference>
<evidence type="ECO:0000256" key="5">
    <source>
        <dbReference type="ARBA" id="ARBA00022989"/>
    </source>
</evidence>
<reference evidence="9" key="1">
    <citation type="submission" date="2022-06" db="EMBL/GenBank/DDBJ databases">
        <title>Isolation and Genomics of Futiania mangrovii gen. nov., sp. nov., a Rare and Metabolically-versatile member in the Class Alphaproteobacteria.</title>
        <authorList>
            <person name="Liu L."/>
            <person name="Huang W.-C."/>
            <person name="Pan J."/>
            <person name="Li J."/>
            <person name="Huang Y."/>
            <person name="Du H."/>
            <person name="Liu Y."/>
            <person name="Li M."/>
        </authorList>
    </citation>
    <scope>NUCLEOTIDE SEQUENCE</scope>
    <source>
        <strain evidence="9">FT118</strain>
    </source>
</reference>
<feature type="domain" description="Cytochrome C biogenesis protein transmembrane" evidence="8">
    <location>
        <begin position="12"/>
        <end position="229"/>
    </location>
</feature>
<proteinExistence type="inferred from homology"/>
<keyword evidence="4" id="KW-0201">Cytochrome c-type biogenesis</keyword>
<dbReference type="AlphaFoldDB" id="A0A9J6PJE3"/>
<evidence type="ECO:0000313" key="9">
    <source>
        <dbReference type="EMBL" id="MCP1336194.1"/>
    </source>
</evidence>
<dbReference type="PANTHER" id="PTHR31272">
    <property type="entry name" value="CYTOCHROME C-TYPE BIOGENESIS PROTEIN HI_1454-RELATED"/>
    <property type="match status" value="1"/>
</dbReference>
<dbReference type="GO" id="GO:0016020">
    <property type="term" value="C:membrane"/>
    <property type="evidence" value="ECO:0007669"/>
    <property type="project" value="UniProtKB-SubCell"/>
</dbReference>
<accession>A0A9J6PJE3</accession>
<comment type="caution">
    <text evidence="9">The sequence shown here is derived from an EMBL/GenBank/DDBJ whole genome shotgun (WGS) entry which is preliminary data.</text>
</comment>
<keyword evidence="5 7" id="KW-1133">Transmembrane helix</keyword>
<keyword evidence="6 7" id="KW-0472">Membrane</keyword>
<name>A0A9J6PJE3_9PROT</name>
<feature type="transmembrane region" description="Helical" evidence="7">
    <location>
        <begin position="213"/>
        <end position="234"/>
    </location>
</feature>
<keyword evidence="3 7" id="KW-0812">Transmembrane</keyword>
<evidence type="ECO:0000256" key="3">
    <source>
        <dbReference type="ARBA" id="ARBA00022692"/>
    </source>
</evidence>
<feature type="transmembrane region" description="Helical" evidence="7">
    <location>
        <begin position="172"/>
        <end position="201"/>
    </location>
</feature>
<dbReference type="Proteomes" id="UP001055804">
    <property type="component" value="Unassembled WGS sequence"/>
</dbReference>
<comment type="subcellular location">
    <subcellularLocation>
        <location evidence="1">Membrane</location>
        <topology evidence="1">Multi-pass membrane protein</topology>
    </subcellularLocation>
</comment>
<evidence type="ECO:0000259" key="8">
    <source>
        <dbReference type="Pfam" id="PF02683"/>
    </source>
</evidence>
<dbReference type="RefSeq" id="WP_269332163.1">
    <property type="nucleotide sequence ID" value="NZ_JAMZFT010000002.1"/>
</dbReference>
<feature type="transmembrane region" description="Helical" evidence="7">
    <location>
        <begin position="6"/>
        <end position="34"/>
    </location>
</feature>
<evidence type="ECO:0000256" key="1">
    <source>
        <dbReference type="ARBA" id="ARBA00004141"/>
    </source>
</evidence>
<evidence type="ECO:0000256" key="4">
    <source>
        <dbReference type="ARBA" id="ARBA00022748"/>
    </source>
</evidence>
<feature type="transmembrane region" description="Helical" evidence="7">
    <location>
        <begin position="98"/>
        <end position="120"/>
    </location>
</feature>
<evidence type="ECO:0000313" key="10">
    <source>
        <dbReference type="Proteomes" id="UP001055804"/>
    </source>
</evidence>